<dbReference type="EMBL" id="CP144747">
    <property type="protein sequence ID" value="WVZ67058.1"/>
    <property type="molecule type" value="Genomic_DNA"/>
</dbReference>
<gene>
    <name evidence="3" type="ORF">U9M48_016197</name>
</gene>
<evidence type="ECO:0000259" key="2">
    <source>
        <dbReference type="Pfam" id="PF03732"/>
    </source>
</evidence>
<keyword evidence="4" id="KW-1185">Reference proteome</keyword>
<protein>
    <recommendedName>
        <fullName evidence="2">Retrotransposon gag domain-containing protein</fullName>
    </recommendedName>
</protein>
<evidence type="ECO:0000256" key="1">
    <source>
        <dbReference type="SAM" id="MobiDB-lite"/>
    </source>
</evidence>
<accession>A0AAQ3T4U5</accession>
<dbReference type="InterPro" id="IPR005162">
    <property type="entry name" value="Retrotrans_gag_dom"/>
</dbReference>
<dbReference type="AlphaFoldDB" id="A0AAQ3T4U5"/>
<proteinExistence type="predicted"/>
<dbReference type="Proteomes" id="UP001341281">
    <property type="component" value="Chromosome 03"/>
</dbReference>
<reference evidence="3 4" key="1">
    <citation type="submission" date="2024-02" db="EMBL/GenBank/DDBJ databases">
        <title>High-quality chromosome-scale genome assembly of Pensacola bahiagrass (Paspalum notatum Flugge var. saurae).</title>
        <authorList>
            <person name="Vega J.M."/>
            <person name="Podio M."/>
            <person name="Orjuela J."/>
            <person name="Siena L.A."/>
            <person name="Pessino S.C."/>
            <person name="Combes M.C."/>
            <person name="Mariac C."/>
            <person name="Albertini E."/>
            <person name="Pupilli F."/>
            <person name="Ortiz J.P.A."/>
            <person name="Leblanc O."/>
        </authorList>
    </citation>
    <scope>NUCLEOTIDE SEQUENCE [LARGE SCALE GENOMIC DNA]</scope>
    <source>
        <strain evidence="3">R1</strain>
        <tissue evidence="3">Leaf</tissue>
    </source>
</reference>
<organism evidence="3 4">
    <name type="scientific">Paspalum notatum var. saurae</name>
    <dbReference type="NCBI Taxonomy" id="547442"/>
    <lineage>
        <taxon>Eukaryota</taxon>
        <taxon>Viridiplantae</taxon>
        <taxon>Streptophyta</taxon>
        <taxon>Embryophyta</taxon>
        <taxon>Tracheophyta</taxon>
        <taxon>Spermatophyta</taxon>
        <taxon>Magnoliopsida</taxon>
        <taxon>Liliopsida</taxon>
        <taxon>Poales</taxon>
        <taxon>Poaceae</taxon>
        <taxon>PACMAD clade</taxon>
        <taxon>Panicoideae</taxon>
        <taxon>Andropogonodae</taxon>
        <taxon>Paspaleae</taxon>
        <taxon>Paspalinae</taxon>
        <taxon>Paspalum</taxon>
    </lineage>
</organism>
<feature type="domain" description="Retrotransposon gag" evidence="2">
    <location>
        <begin position="10"/>
        <end position="78"/>
    </location>
</feature>
<name>A0AAQ3T4U5_PASNO</name>
<dbReference type="Pfam" id="PF03732">
    <property type="entry name" value="Retrotrans_gag"/>
    <property type="match status" value="1"/>
</dbReference>
<dbReference type="PANTHER" id="PTHR15503:SF45">
    <property type="entry name" value="RNA-DIRECTED DNA POLYMERASE HOMOLOG"/>
    <property type="match status" value="1"/>
</dbReference>
<feature type="compositionally biased region" description="Basic and acidic residues" evidence="1">
    <location>
        <begin position="105"/>
        <end position="114"/>
    </location>
</feature>
<dbReference type="PANTHER" id="PTHR15503">
    <property type="entry name" value="LDOC1 RELATED"/>
    <property type="match status" value="1"/>
</dbReference>
<evidence type="ECO:0000313" key="3">
    <source>
        <dbReference type="EMBL" id="WVZ67058.1"/>
    </source>
</evidence>
<evidence type="ECO:0000313" key="4">
    <source>
        <dbReference type="Proteomes" id="UP001341281"/>
    </source>
</evidence>
<sequence>MQQPAGRQVPWTEFKTVFREHYVPEGLVQLKLQKFLSLKQGNMTVMEYVQAFNHLAQFAPDYLDSDPKKRGCFFRGLSPRLQDKMGVTFDSFNALVNEALTRESRLQNYNEDKKRKTQRGSPSLNTS</sequence>
<feature type="region of interest" description="Disordered" evidence="1">
    <location>
        <begin position="105"/>
        <end position="127"/>
    </location>
</feature>
<dbReference type="InterPro" id="IPR032567">
    <property type="entry name" value="RTL1-rel"/>
</dbReference>